<organism evidence="1 2">
    <name type="scientific">Exiguobacterium indicum</name>
    <dbReference type="NCBI Taxonomy" id="296995"/>
    <lineage>
        <taxon>Bacteria</taxon>
        <taxon>Bacillati</taxon>
        <taxon>Bacillota</taxon>
        <taxon>Bacilli</taxon>
        <taxon>Bacillales</taxon>
        <taxon>Bacillales Family XII. Incertae Sedis</taxon>
        <taxon>Exiguobacterium</taxon>
    </lineage>
</organism>
<comment type="caution">
    <text evidence="1">The sequence shown here is derived from an EMBL/GenBank/DDBJ whole genome shotgun (WGS) entry which is preliminary data.</text>
</comment>
<dbReference type="RefSeq" id="WP_055968215.1">
    <property type="nucleotide sequence ID" value="NZ_FMYN01000001.1"/>
</dbReference>
<dbReference type="OrthoDB" id="1797983at2"/>
<evidence type="ECO:0000313" key="1">
    <source>
        <dbReference type="EMBL" id="KSU50973.1"/>
    </source>
</evidence>
<protein>
    <submittedName>
        <fullName evidence="1">Uncharacterized protein</fullName>
    </submittedName>
</protein>
<reference evidence="1 2" key="1">
    <citation type="journal article" date="2015" name="Int. J. Syst. Evol. Microbiol.">
        <title>Exiguobacterium enclense sp. nov., isolated from sediment.</title>
        <authorList>
            <person name="Dastager S.G."/>
            <person name="Mawlankar R."/>
            <person name="Sonalkar V.V."/>
            <person name="Thorat M.N."/>
            <person name="Mual P."/>
            <person name="Verma A."/>
            <person name="Krishnamurthi S."/>
            <person name="Tang S.K."/>
            <person name="Li W.J."/>
        </authorList>
    </citation>
    <scope>NUCLEOTIDE SEQUENCE [LARGE SCALE GENOMIC DNA]</scope>
    <source>
        <strain evidence="1 2">NIO-1109</strain>
    </source>
</reference>
<gene>
    <name evidence="1" type="ORF">AS033_06220</name>
</gene>
<accession>A0A0V8GL76</accession>
<dbReference type="AlphaFoldDB" id="A0A0V8GL76"/>
<dbReference type="EMBL" id="LNQL01000001">
    <property type="protein sequence ID" value="KSU50973.1"/>
    <property type="molecule type" value="Genomic_DNA"/>
</dbReference>
<dbReference type="Proteomes" id="UP000053797">
    <property type="component" value="Unassembled WGS sequence"/>
</dbReference>
<name>A0A0V8GL76_9BACL</name>
<proteinExistence type="predicted"/>
<sequence length="147" mass="16591">MKQQTFIGIVLISLGLLFSLDPFRHQPPAPDVTIENREAKVYLGTYTWSGLFLGETADAKIGPVEQVKKKQGERVAPEEQMSILFRDGPHPKNVAVELWSVTNGKKLRTFQDVENITLPTTRGKYVYQIRAGWEEGNGYFAIPIEVE</sequence>
<evidence type="ECO:0000313" key="2">
    <source>
        <dbReference type="Proteomes" id="UP000053797"/>
    </source>
</evidence>